<proteinExistence type="predicted"/>
<dbReference type="RefSeq" id="WP_237380153.1">
    <property type="nucleotide sequence ID" value="NZ_CP071793.1"/>
</dbReference>
<dbReference type="AlphaFoldDB" id="A0A8A4TKB0"/>
<keyword evidence="2" id="KW-0732">Signal</keyword>
<dbReference type="EMBL" id="CP071793">
    <property type="protein sequence ID" value="QTD50449.1"/>
    <property type="molecule type" value="Genomic_DNA"/>
</dbReference>
<dbReference type="PANTHER" id="PTHR22990">
    <property type="entry name" value="F-BOX ONLY PROTEIN"/>
    <property type="match status" value="1"/>
</dbReference>
<dbReference type="InterPro" id="IPR012334">
    <property type="entry name" value="Pectin_lyas_fold"/>
</dbReference>
<dbReference type="SMART" id="SM00710">
    <property type="entry name" value="PbH1"/>
    <property type="match status" value="10"/>
</dbReference>
<dbReference type="InterPro" id="IPR007742">
    <property type="entry name" value="NosD_dom"/>
</dbReference>
<evidence type="ECO:0000313" key="4">
    <source>
        <dbReference type="EMBL" id="QTD50449.1"/>
    </source>
</evidence>
<feature type="signal peptide" evidence="2">
    <location>
        <begin position="1"/>
        <end position="19"/>
    </location>
</feature>
<name>A0A8A4TKB0_SULCO</name>
<feature type="domain" description="Carbohydrate-binding/sugar hydrolysis" evidence="3">
    <location>
        <begin position="194"/>
        <end position="354"/>
    </location>
</feature>
<keyword evidence="1" id="KW-0677">Repeat</keyword>
<sequence>MWQTFPLALLLWFGGSALAGPARIVVGTDAPTPADALTMANDGDTVVIPAGDWHGPLVVRTAIVLQGEPGAVVKGTGRGTVLRIEAPNVTVEGLVIRDGGNDLDGPDCGIYVAPTATKAILRHNEIHAPAFGIWIHQTEGAEIVGNHIFGSRTGHPSNRGNGIHLFDATGLIIRKNWVVGGRDGIYVSATEHSLIENNRTEKLRYGIHYMYSYDNRVTRNQSIDNVIGFALMQSRNLVVEKNQAIGNQRDGLLFRDAQYCQIRHNLLRENGQGMFFYSSTDNTIRENRLEENQVGVKIWAGSLRNRVTGNVFRGNAKQVFYVGTADLAWGEEDAGNYWDDYLGWDMDGDGLGDRPYRINSFSSHLVHRYPAANLLLRSPALELLTHLEQKLPLFQVPTLIDRAPLLEETDHGNH</sequence>
<dbReference type="InterPro" id="IPR026464">
    <property type="entry name" value="NosD_copper_fam"/>
</dbReference>
<dbReference type="PANTHER" id="PTHR22990:SF15">
    <property type="entry name" value="F-BOX ONLY PROTEIN 10"/>
    <property type="match status" value="1"/>
</dbReference>
<evidence type="ECO:0000256" key="2">
    <source>
        <dbReference type="SAM" id="SignalP"/>
    </source>
</evidence>
<evidence type="ECO:0000313" key="5">
    <source>
        <dbReference type="Proteomes" id="UP000663929"/>
    </source>
</evidence>
<evidence type="ECO:0000259" key="3">
    <source>
        <dbReference type="SMART" id="SM00722"/>
    </source>
</evidence>
<dbReference type="Pfam" id="PF05048">
    <property type="entry name" value="NosD"/>
    <property type="match status" value="1"/>
</dbReference>
<dbReference type="SMART" id="SM00722">
    <property type="entry name" value="CASH"/>
    <property type="match status" value="2"/>
</dbReference>
<protein>
    <submittedName>
        <fullName evidence="4">Nitrous oxide reductase family maturation protein NosD</fullName>
    </submittedName>
</protein>
<dbReference type="InterPro" id="IPR006633">
    <property type="entry name" value="Carb-bd_sugar_hydrolysis-dom"/>
</dbReference>
<dbReference type="Proteomes" id="UP000663929">
    <property type="component" value="Chromosome"/>
</dbReference>
<evidence type="ECO:0000256" key="1">
    <source>
        <dbReference type="ARBA" id="ARBA00022737"/>
    </source>
</evidence>
<feature type="domain" description="Carbohydrate-binding/sugar hydrolysis" evidence="3">
    <location>
        <begin position="48"/>
        <end position="188"/>
    </location>
</feature>
<dbReference type="InterPro" id="IPR011050">
    <property type="entry name" value="Pectin_lyase_fold/virulence"/>
</dbReference>
<dbReference type="SUPFAM" id="SSF51126">
    <property type="entry name" value="Pectin lyase-like"/>
    <property type="match status" value="1"/>
</dbReference>
<dbReference type="InterPro" id="IPR006626">
    <property type="entry name" value="PbH1"/>
</dbReference>
<gene>
    <name evidence="4" type="primary">nosD</name>
    <name evidence="4" type="ORF">J3U87_33110</name>
</gene>
<accession>A0A8A4TKB0</accession>
<feature type="chain" id="PRO_5035305742" evidence="2">
    <location>
        <begin position="20"/>
        <end position="414"/>
    </location>
</feature>
<reference evidence="4" key="1">
    <citation type="submission" date="2021-03" db="EMBL/GenBank/DDBJ databases">
        <title>Acanthopleuribacteraceae sp. M133.</title>
        <authorList>
            <person name="Wang G."/>
        </authorList>
    </citation>
    <scope>NUCLEOTIDE SEQUENCE</scope>
    <source>
        <strain evidence="4">M133</strain>
    </source>
</reference>
<dbReference type="InterPro" id="IPR051550">
    <property type="entry name" value="SCF-Subunits/Alg-Epimerases"/>
</dbReference>
<keyword evidence="5" id="KW-1185">Reference proteome</keyword>
<dbReference type="KEGG" id="scor:J3U87_33110"/>
<dbReference type="Gene3D" id="2.160.20.10">
    <property type="entry name" value="Single-stranded right-handed beta-helix, Pectin lyase-like"/>
    <property type="match status" value="1"/>
</dbReference>
<organism evidence="4 5">
    <name type="scientific">Sulfidibacter corallicola</name>
    <dbReference type="NCBI Taxonomy" id="2818388"/>
    <lineage>
        <taxon>Bacteria</taxon>
        <taxon>Pseudomonadati</taxon>
        <taxon>Acidobacteriota</taxon>
        <taxon>Holophagae</taxon>
        <taxon>Acanthopleuribacterales</taxon>
        <taxon>Acanthopleuribacteraceae</taxon>
        <taxon>Sulfidibacter</taxon>
    </lineage>
</organism>
<dbReference type="NCBIfam" id="TIGR04247">
    <property type="entry name" value="NosD_copper_fam"/>
    <property type="match status" value="1"/>
</dbReference>